<evidence type="ECO:0000313" key="2">
    <source>
        <dbReference type="Proteomes" id="UP000034112"/>
    </source>
</evidence>
<proteinExistence type="predicted"/>
<organism evidence="1 2">
    <name type="scientific">Trichoderma harzianum</name>
    <name type="common">Hypocrea lixii</name>
    <dbReference type="NCBI Taxonomy" id="5544"/>
    <lineage>
        <taxon>Eukaryota</taxon>
        <taxon>Fungi</taxon>
        <taxon>Dikarya</taxon>
        <taxon>Ascomycota</taxon>
        <taxon>Pezizomycotina</taxon>
        <taxon>Sordariomycetes</taxon>
        <taxon>Hypocreomycetidae</taxon>
        <taxon>Hypocreales</taxon>
        <taxon>Hypocreaceae</taxon>
        <taxon>Trichoderma</taxon>
    </lineage>
</organism>
<dbReference type="EMBL" id="JOKZ01000014">
    <property type="protein sequence ID" value="KKP07003.1"/>
    <property type="molecule type" value="Genomic_DNA"/>
</dbReference>
<dbReference type="OMA" id="NAWISTF"/>
<reference evidence="2" key="1">
    <citation type="journal article" date="2015" name="Genome Announc.">
        <title>Draft whole-genome sequence of the biocontrol agent Trichoderma harzianum T6776.</title>
        <authorList>
            <person name="Baroncelli R."/>
            <person name="Piaggeschi G."/>
            <person name="Fiorini L."/>
            <person name="Bertolini E."/>
            <person name="Zapparata A."/>
            <person name="Pe M.E."/>
            <person name="Sarrocco S."/>
            <person name="Vannacci G."/>
        </authorList>
    </citation>
    <scope>NUCLEOTIDE SEQUENCE [LARGE SCALE GENOMIC DNA]</scope>
    <source>
        <strain evidence="2">T6776</strain>
    </source>
</reference>
<name>A0A0F9Y4I2_TRIHA</name>
<comment type="caution">
    <text evidence="1">The sequence shown here is derived from an EMBL/GenBank/DDBJ whole genome shotgun (WGS) entry which is preliminary data.</text>
</comment>
<evidence type="ECO:0000313" key="1">
    <source>
        <dbReference type="EMBL" id="KKP07003.1"/>
    </source>
</evidence>
<protein>
    <submittedName>
        <fullName evidence="1">Uncharacterized protein</fullName>
    </submittedName>
</protein>
<dbReference type="OrthoDB" id="5413269at2759"/>
<sequence>MSIKYTITLHNDHGKDGRYAFFVDPPQISESQEPLTAPEVFTNAWISTFAPNGSTHAITTTRDMFAWCGTAPKPPCVGVTVHEGAIQPAALGYKMEEEITPGGTFEMIVDRGVPDLIPIPSSAKAAAYKIETGSDLPTPNYKYLFGLGMTNGCGLVSPVASALAVNNMSINVMPSMKFYVCQSDTQTGEIIDFPSVSKKAGVIDFSSWPGAGKDAATVVHKNNGTFDIMYHESYKN</sequence>
<dbReference type="AlphaFoldDB" id="A0A0F9Y4I2"/>
<accession>A0A0F9Y4I2</accession>
<dbReference type="Proteomes" id="UP000034112">
    <property type="component" value="Unassembled WGS sequence"/>
</dbReference>
<gene>
    <name evidence="1" type="ORF">THAR02_00882</name>
</gene>